<protein>
    <submittedName>
        <fullName evidence="1">Uncharacterized protein</fullName>
    </submittedName>
</protein>
<evidence type="ECO:0000313" key="1">
    <source>
        <dbReference type="EMBL" id="RDD84638.1"/>
    </source>
</evidence>
<dbReference type="RefSeq" id="WP_147286344.1">
    <property type="nucleotide sequence ID" value="NZ_QQBH01000038.1"/>
</dbReference>
<gene>
    <name evidence="1" type="ORF">DVZ84_34350</name>
</gene>
<dbReference type="Proteomes" id="UP000253742">
    <property type="component" value="Unassembled WGS sequence"/>
</dbReference>
<organism evidence="1 2">
    <name type="scientific">Streptomyces parvulus</name>
    <dbReference type="NCBI Taxonomy" id="146923"/>
    <lineage>
        <taxon>Bacteria</taxon>
        <taxon>Bacillati</taxon>
        <taxon>Actinomycetota</taxon>
        <taxon>Actinomycetes</taxon>
        <taxon>Kitasatosporales</taxon>
        <taxon>Streptomycetaceae</taxon>
        <taxon>Streptomyces</taxon>
    </lineage>
</organism>
<dbReference type="AlphaFoldDB" id="A0A369UY15"/>
<feature type="non-terminal residue" evidence="1">
    <location>
        <position position="63"/>
    </location>
</feature>
<sequence>MARAQVLGGDEFDNLVRAGDDAEELLVRGDVLDAVDQCVLGPAQGLVPAFGHDVGVVEPRPGR</sequence>
<proteinExistence type="predicted"/>
<dbReference type="EMBL" id="QQBH01000038">
    <property type="protein sequence ID" value="RDD84638.1"/>
    <property type="molecule type" value="Genomic_DNA"/>
</dbReference>
<comment type="caution">
    <text evidence="1">The sequence shown here is derived from an EMBL/GenBank/DDBJ whole genome shotgun (WGS) entry which is preliminary data.</text>
</comment>
<name>A0A369UY15_9ACTN</name>
<reference evidence="1 2" key="1">
    <citation type="submission" date="2018-07" db="EMBL/GenBank/DDBJ databases">
        <title>Genome guided investigation of antibiotics producing actinomycetales strain isolated from a Macau mangrove ecosystem.</title>
        <authorList>
            <person name="Hu D."/>
        </authorList>
    </citation>
    <scope>NUCLEOTIDE SEQUENCE [LARGE SCALE GENOMIC DNA]</scope>
    <source>
        <strain evidence="1 2">2297</strain>
    </source>
</reference>
<accession>A0A369UY15</accession>
<evidence type="ECO:0000313" key="2">
    <source>
        <dbReference type="Proteomes" id="UP000253742"/>
    </source>
</evidence>